<name>A0A934IHY2_9HYPH</name>
<evidence type="ECO:0000256" key="2">
    <source>
        <dbReference type="ARBA" id="ARBA00009853"/>
    </source>
</evidence>
<keyword evidence="9" id="KW-1185">Reference proteome</keyword>
<comment type="caution">
    <text evidence="8">The sequence shown here is derived from an EMBL/GenBank/DDBJ whole genome shotgun (WGS) entry which is preliminary data.</text>
</comment>
<proteinExistence type="inferred from homology"/>
<evidence type="ECO:0000256" key="6">
    <source>
        <dbReference type="SAM" id="Phobius"/>
    </source>
</evidence>
<gene>
    <name evidence="8" type="ORF">JCR33_06465</name>
</gene>
<dbReference type="GO" id="GO:0016020">
    <property type="term" value="C:membrane"/>
    <property type="evidence" value="ECO:0007669"/>
    <property type="project" value="UniProtKB-SubCell"/>
</dbReference>
<feature type="transmembrane region" description="Helical" evidence="6">
    <location>
        <begin position="85"/>
        <end position="106"/>
    </location>
</feature>
<sequence length="277" mass="29584">MALASYALLTCVDALVKLLGAHYHVFQITLFNCGFALVAILTIAWLRGDVRRMKPRRWRLHLVRGGVTVATTVVNFWSYVHFPLVDVYAILFSSPLIATLLAAAVLKEHVSPRRWAAVAIGFCGVLIVLEPSGVAFRWASLIPLIGASGMAVNMILLRRLGLNGETVESTGTVGNVCALLIAPFVVPAVWVEPRGLDLMLVMASGLLTGCSFLLLASAFRAAPAASIAPLQYAQLFFATVAGVVLFSSVPAWHTVLGAAVILGSCLWSFREGAAPTL</sequence>
<evidence type="ECO:0000259" key="7">
    <source>
        <dbReference type="Pfam" id="PF00892"/>
    </source>
</evidence>
<feature type="domain" description="EamA" evidence="7">
    <location>
        <begin position="12"/>
        <end position="129"/>
    </location>
</feature>
<reference evidence="8" key="1">
    <citation type="submission" date="2020-12" db="EMBL/GenBank/DDBJ databases">
        <title>Bacterial taxonomy.</title>
        <authorList>
            <person name="Pan X."/>
        </authorList>
    </citation>
    <scope>NUCLEOTIDE SEQUENCE</scope>
    <source>
        <strain evidence="8">B2012</strain>
    </source>
</reference>
<dbReference type="RefSeq" id="WP_211110092.1">
    <property type="nucleotide sequence ID" value="NZ_JAEKJA010000003.1"/>
</dbReference>
<dbReference type="PANTHER" id="PTHR22911">
    <property type="entry name" value="ACYL-MALONYL CONDENSING ENZYME-RELATED"/>
    <property type="match status" value="1"/>
</dbReference>
<accession>A0A934IHY2</accession>
<dbReference type="InterPro" id="IPR000620">
    <property type="entry name" value="EamA_dom"/>
</dbReference>
<comment type="subcellular location">
    <subcellularLocation>
        <location evidence="1">Membrane</location>
        <topology evidence="1">Multi-pass membrane protein</topology>
    </subcellularLocation>
</comment>
<feature type="domain" description="EamA" evidence="7">
    <location>
        <begin position="141"/>
        <end position="268"/>
    </location>
</feature>
<keyword evidence="5 6" id="KW-0472">Membrane</keyword>
<feature type="transmembrane region" description="Helical" evidence="6">
    <location>
        <begin position="135"/>
        <end position="157"/>
    </location>
</feature>
<dbReference type="EMBL" id="JAEKJA010000003">
    <property type="protein sequence ID" value="MBJ3775321.1"/>
    <property type="molecule type" value="Genomic_DNA"/>
</dbReference>
<dbReference type="SUPFAM" id="SSF103481">
    <property type="entry name" value="Multidrug resistance efflux transporter EmrE"/>
    <property type="match status" value="2"/>
</dbReference>
<evidence type="ECO:0000256" key="4">
    <source>
        <dbReference type="ARBA" id="ARBA00022989"/>
    </source>
</evidence>
<comment type="similarity">
    <text evidence="2">Belongs to the drug/metabolite transporter (DMT) superfamily. 10 TMS drug/metabolite exporter (DME) (TC 2.A.7.3) family.</text>
</comment>
<feature type="transmembrane region" description="Helical" evidence="6">
    <location>
        <begin position="227"/>
        <end position="246"/>
    </location>
</feature>
<feature type="transmembrane region" description="Helical" evidence="6">
    <location>
        <begin position="58"/>
        <end position="79"/>
    </location>
</feature>
<feature type="transmembrane region" description="Helical" evidence="6">
    <location>
        <begin position="24"/>
        <end position="46"/>
    </location>
</feature>
<evidence type="ECO:0000256" key="3">
    <source>
        <dbReference type="ARBA" id="ARBA00022692"/>
    </source>
</evidence>
<feature type="transmembrane region" description="Helical" evidence="6">
    <location>
        <begin position="252"/>
        <end position="269"/>
    </location>
</feature>
<evidence type="ECO:0000313" key="9">
    <source>
        <dbReference type="Proteomes" id="UP000609531"/>
    </source>
</evidence>
<keyword evidence="3 6" id="KW-0812">Transmembrane</keyword>
<evidence type="ECO:0000256" key="1">
    <source>
        <dbReference type="ARBA" id="ARBA00004141"/>
    </source>
</evidence>
<organism evidence="8 9">
    <name type="scientific">Acuticoccus mangrovi</name>
    <dbReference type="NCBI Taxonomy" id="2796142"/>
    <lineage>
        <taxon>Bacteria</taxon>
        <taxon>Pseudomonadati</taxon>
        <taxon>Pseudomonadota</taxon>
        <taxon>Alphaproteobacteria</taxon>
        <taxon>Hyphomicrobiales</taxon>
        <taxon>Amorphaceae</taxon>
        <taxon>Acuticoccus</taxon>
    </lineage>
</organism>
<feature type="transmembrane region" description="Helical" evidence="6">
    <location>
        <begin position="169"/>
        <end position="190"/>
    </location>
</feature>
<dbReference type="Pfam" id="PF00892">
    <property type="entry name" value="EamA"/>
    <property type="match status" value="2"/>
</dbReference>
<feature type="transmembrane region" description="Helical" evidence="6">
    <location>
        <begin position="113"/>
        <end position="129"/>
    </location>
</feature>
<evidence type="ECO:0000256" key="5">
    <source>
        <dbReference type="ARBA" id="ARBA00023136"/>
    </source>
</evidence>
<keyword evidence="4 6" id="KW-1133">Transmembrane helix</keyword>
<dbReference type="Proteomes" id="UP000609531">
    <property type="component" value="Unassembled WGS sequence"/>
</dbReference>
<evidence type="ECO:0000313" key="8">
    <source>
        <dbReference type="EMBL" id="MBJ3775321.1"/>
    </source>
</evidence>
<dbReference type="AlphaFoldDB" id="A0A934IHY2"/>
<feature type="transmembrane region" description="Helical" evidence="6">
    <location>
        <begin position="196"/>
        <end position="215"/>
    </location>
</feature>
<dbReference type="PANTHER" id="PTHR22911:SF6">
    <property type="entry name" value="SOLUTE CARRIER FAMILY 35 MEMBER G1"/>
    <property type="match status" value="1"/>
</dbReference>
<dbReference type="InterPro" id="IPR037185">
    <property type="entry name" value="EmrE-like"/>
</dbReference>
<protein>
    <submittedName>
        <fullName evidence="8">DMT family transporter</fullName>
    </submittedName>
</protein>